<feature type="domain" description="HAT C-terminal dimerisation" evidence="2">
    <location>
        <begin position="51"/>
        <end position="99"/>
    </location>
</feature>
<dbReference type="GO" id="GO:0046983">
    <property type="term" value="F:protein dimerization activity"/>
    <property type="evidence" value="ECO:0007669"/>
    <property type="project" value="InterPro"/>
</dbReference>
<dbReference type="PANTHER" id="PTHR47611">
    <property type="entry name" value="HAT DIMERISATION DOMAIN, C-TERMINAL"/>
    <property type="match status" value="1"/>
</dbReference>
<evidence type="ECO:0000259" key="2">
    <source>
        <dbReference type="Pfam" id="PF05699"/>
    </source>
</evidence>
<protein>
    <recommendedName>
        <fullName evidence="2">HAT C-terminal dimerisation domain-containing protein</fullName>
    </recommendedName>
</protein>
<dbReference type="PANTHER" id="PTHR47611:SF3">
    <property type="entry name" value="HAT C-TERMINAL DIMERISATION DOMAIN-CONTAINING PROTEIN"/>
    <property type="match status" value="1"/>
</dbReference>
<evidence type="ECO:0000313" key="3">
    <source>
        <dbReference type="EMBL" id="KAF7701750.1"/>
    </source>
</evidence>
<dbReference type="InterPro" id="IPR008906">
    <property type="entry name" value="HATC_C_dom"/>
</dbReference>
<dbReference type="Proteomes" id="UP000606274">
    <property type="component" value="Unassembled WGS sequence"/>
</dbReference>
<feature type="non-terminal residue" evidence="3">
    <location>
        <position position="1"/>
    </location>
</feature>
<organism evidence="3 4">
    <name type="scientific">Silurus meridionalis</name>
    <name type="common">Southern catfish</name>
    <name type="synonym">Silurus soldatovi meridionalis</name>
    <dbReference type="NCBI Taxonomy" id="175797"/>
    <lineage>
        <taxon>Eukaryota</taxon>
        <taxon>Metazoa</taxon>
        <taxon>Chordata</taxon>
        <taxon>Craniata</taxon>
        <taxon>Vertebrata</taxon>
        <taxon>Euteleostomi</taxon>
        <taxon>Actinopterygii</taxon>
        <taxon>Neopterygii</taxon>
        <taxon>Teleostei</taxon>
        <taxon>Ostariophysi</taxon>
        <taxon>Siluriformes</taxon>
        <taxon>Siluridae</taxon>
        <taxon>Silurus</taxon>
    </lineage>
</organism>
<evidence type="ECO:0000313" key="4">
    <source>
        <dbReference type="Proteomes" id="UP000606274"/>
    </source>
</evidence>
<dbReference type="InterPro" id="IPR012337">
    <property type="entry name" value="RNaseH-like_sf"/>
</dbReference>
<evidence type="ECO:0000256" key="1">
    <source>
        <dbReference type="SAM" id="MobiDB-lite"/>
    </source>
</evidence>
<sequence>WSSTEVQTQAERTAPSSSEQVSSIWKDFDERVSDAVSISNPTSTAMAAMRGYLAETLIPRTEDPLAWWKSRQTIYEGLTAVIKRRLCIVATSVPSERVF</sequence>
<name>A0A8T0B5V4_SILME</name>
<dbReference type="SUPFAM" id="SSF53098">
    <property type="entry name" value="Ribonuclease H-like"/>
    <property type="match status" value="1"/>
</dbReference>
<gene>
    <name evidence="3" type="ORF">HF521_001033</name>
</gene>
<comment type="caution">
    <text evidence="3">The sequence shown here is derived from an EMBL/GenBank/DDBJ whole genome shotgun (WGS) entry which is preliminary data.</text>
</comment>
<dbReference type="Pfam" id="PF05699">
    <property type="entry name" value="Dimer_Tnp_hAT"/>
    <property type="match status" value="1"/>
</dbReference>
<accession>A0A8T0B5V4</accession>
<dbReference type="EMBL" id="JABFDY010000010">
    <property type="protein sequence ID" value="KAF7701750.1"/>
    <property type="molecule type" value="Genomic_DNA"/>
</dbReference>
<keyword evidence="4" id="KW-1185">Reference proteome</keyword>
<feature type="region of interest" description="Disordered" evidence="1">
    <location>
        <begin position="1"/>
        <end position="22"/>
    </location>
</feature>
<proteinExistence type="predicted"/>
<reference evidence="3" key="1">
    <citation type="submission" date="2020-08" db="EMBL/GenBank/DDBJ databases">
        <title>Chromosome-level assembly of Southern catfish (Silurus meridionalis) provides insights into visual adaptation to the nocturnal and benthic lifestyles.</title>
        <authorList>
            <person name="Zhang Y."/>
            <person name="Wang D."/>
            <person name="Peng Z."/>
        </authorList>
    </citation>
    <scope>NUCLEOTIDE SEQUENCE</scope>
    <source>
        <strain evidence="3">SWU-2019-XX</strain>
        <tissue evidence="3">Muscle</tissue>
    </source>
</reference>
<dbReference type="AlphaFoldDB" id="A0A8T0B5V4"/>
<feature type="non-terminal residue" evidence="3">
    <location>
        <position position="99"/>
    </location>
</feature>